<evidence type="ECO:0000313" key="1">
    <source>
        <dbReference type="EMBL" id="ABF39602.1"/>
    </source>
</evidence>
<dbReference type="AlphaFoldDB" id="Q1IU48"/>
<name>Q1IU48_KORVE</name>
<dbReference type="RefSeq" id="WP_011521404.1">
    <property type="nucleotide sequence ID" value="NC_008009.1"/>
</dbReference>
<protein>
    <recommendedName>
        <fullName evidence="3">Transcriptional regulator</fullName>
    </recommendedName>
</protein>
<dbReference type="OrthoDB" id="191172at2"/>
<dbReference type="KEGG" id="aba:Acid345_0597"/>
<sequence length="206" mass="23328">MDWAKFVTEKSREAAVLELDQVAAEVGVDVDVARQGLLRQEQRGLVEHLGKGIFLIRTSRDTSGRELINQFRPDAYLSLESVLRESGVSTQSPKYLTCITTGRRGEFRSKSFAVVYKHISPKLFWGFHEKRTLYGSYKVANPEKAILDWIYLARQNGQPADTDEFEISQIDRGKLLDYSLKYPKPVQQQIKDLLADFAAGRSGSPT</sequence>
<accession>Q1IU48</accession>
<dbReference type="STRING" id="204669.Acid345_0597"/>
<gene>
    <name evidence="1" type="ordered locus">Acid345_0597</name>
</gene>
<dbReference type="EMBL" id="CP000360">
    <property type="protein sequence ID" value="ABF39602.1"/>
    <property type="molecule type" value="Genomic_DNA"/>
</dbReference>
<dbReference type="Proteomes" id="UP000002432">
    <property type="component" value="Chromosome"/>
</dbReference>
<dbReference type="HOGENOM" id="CLU_112310_0_0_0"/>
<dbReference type="EnsemblBacteria" id="ABF39602">
    <property type="protein sequence ID" value="ABF39602"/>
    <property type="gene ID" value="Acid345_0597"/>
</dbReference>
<keyword evidence="2" id="KW-1185">Reference proteome</keyword>
<evidence type="ECO:0008006" key="3">
    <source>
        <dbReference type="Google" id="ProtNLM"/>
    </source>
</evidence>
<proteinExistence type="predicted"/>
<dbReference type="eggNOG" id="COG5340">
    <property type="taxonomic scope" value="Bacteria"/>
</dbReference>
<evidence type="ECO:0000313" key="2">
    <source>
        <dbReference type="Proteomes" id="UP000002432"/>
    </source>
</evidence>
<organism evidence="1 2">
    <name type="scientific">Koribacter versatilis (strain Ellin345)</name>
    <dbReference type="NCBI Taxonomy" id="204669"/>
    <lineage>
        <taxon>Bacteria</taxon>
        <taxon>Pseudomonadati</taxon>
        <taxon>Acidobacteriota</taxon>
        <taxon>Terriglobia</taxon>
        <taxon>Terriglobales</taxon>
        <taxon>Candidatus Korobacteraceae</taxon>
        <taxon>Candidatus Korobacter</taxon>
    </lineage>
</organism>
<reference evidence="1 2" key="1">
    <citation type="journal article" date="2009" name="Appl. Environ. Microbiol.">
        <title>Three genomes from the phylum Acidobacteria provide insight into the lifestyles of these microorganisms in soils.</title>
        <authorList>
            <person name="Ward N.L."/>
            <person name="Challacombe J.F."/>
            <person name="Janssen P.H."/>
            <person name="Henrissat B."/>
            <person name="Coutinho P.M."/>
            <person name="Wu M."/>
            <person name="Xie G."/>
            <person name="Haft D.H."/>
            <person name="Sait M."/>
            <person name="Badger J."/>
            <person name="Barabote R.D."/>
            <person name="Bradley B."/>
            <person name="Brettin T.S."/>
            <person name="Brinkac L.M."/>
            <person name="Bruce D."/>
            <person name="Creasy T."/>
            <person name="Daugherty S.C."/>
            <person name="Davidsen T.M."/>
            <person name="DeBoy R.T."/>
            <person name="Detter J.C."/>
            <person name="Dodson R.J."/>
            <person name="Durkin A.S."/>
            <person name="Ganapathy A."/>
            <person name="Gwinn-Giglio M."/>
            <person name="Han C.S."/>
            <person name="Khouri H."/>
            <person name="Kiss H."/>
            <person name="Kothari S.P."/>
            <person name="Madupu R."/>
            <person name="Nelson K.E."/>
            <person name="Nelson W.C."/>
            <person name="Paulsen I."/>
            <person name="Penn K."/>
            <person name="Ren Q."/>
            <person name="Rosovitz M.J."/>
            <person name="Selengut J.D."/>
            <person name="Shrivastava S."/>
            <person name="Sullivan S.A."/>
            <person name="Tapia R."/>
            <person name="Thompson L.S."/>
            <person name="Watkins K.L."/>
            <person name="Yang Q."/>
            <person name="Yu C."/>
            <person name="Zafar N."/>
            <person name="Zhou L."/>
            <person name="Kuske C.R."/>
        </authorList>
    </citation>
    <scope>NUCLEOTIDE SEQUENCE [LARGE SCALE GENOMIC DNA]</scope>
    <source>
        <strain evidence="1 2">Ellin345</strain>
    </source>
</reference>